<sequence length="308" mass="32173">MAVRYVKDFEFPSAAGYTKSTPSKVTGQMYAKGGHVKKNYFDGGGVDATGMGGGDPTQAAQGMPQLTPQQKQQLMMAQAAKRRAMMAQQAQQSAAQPMPGADPSASPLALKKGGMAQKVQMAKSNAIESSLKGQKKTGYAEGGKAVKVPLPAEDEAPYPSQWPMPSDDQINKENWNQRKAIRRAMGAKNTGKDTFAKGGKVHDDAAEDKKMIKSMIKPSALKKADGGITPPQIASPLQMMGKARSVPVAPRGPMIPQQGAPAGGVGVNKARPGQPNVGAIRAAMAKKASMAAPENAPSMMKKGGKVGC</sequence>
<gene>
    <name evidence="1" type="ORF">UFOVP122_39</name>
</gene>
<evidence type="ECO:0000313" key="1">
    <source>
        <dbReference type="EMBL" id="CAB4130924.1"/>
    </source>
</evidence>
<proteinExistence type="predicted"/>
<organism evidence="1">
    <name type="scientific">uncultured Caudovirales phage</name>
    <dbReference type="NCBI Taxonomy" id="2100421"/>
    <lineage>
        <taxon>Viruses</taxon>
        <taxon>Duplodnaviria</taxon>
        <taxon>Heunggongvirae</taxon>
        <taxon>Uroviricota</taxon>
        <taxon>Caudoviricetes</taxon>
        <taxon>Peduoviridae</taxon>
        <taxon>Maltschvirus</taxon>
        <taxon>Maltschvirus maltsch</taxon>
    </lineage>
</organism>
<reference evidence="1" key="1">
    <citation type="submission" date="2020-04" db="EMBL/GenBank/DDBJ databases">
        <authorList>
            <person name="Chiriac C."/>
            <person name="Salcher M."/>
            <person name="Ghai R."/>
            <person name="Kavagutti S V."/>
        </authorList>
    </citation>
    <scope>NUCLEOTIDE SEQUENCE</scope>
</reference>
<accession>A0A6J5L8T7</accession>
<name>A0A6J5L8T7_9CAUD</name>
<protein>
    <submittedName>
        <fullName evidence="1">Uncharacterized protein</fullName>
    </submittedName>
</protein>
<dbReference type="EMBL" id="LR796248">
    <property type="protein sequence ID" value="CAB4130924.1"/>
    <property type="molecule type" value="Genomic_DNA"/>
</dbReference>